<accession>A0A1M7UBK1</accession>
<evidence type="ECO:0008006" key="4">
    <source>
        <dbReference type="Google" id="ProtNLM"/>
    </source>
</evidence>
<feature type="transmembrane region" description="Helical" evidence="1">
    <location>
        <begin position="182"/>
        <end position="205"/>
    </location>
</feature>
<sequence>MTAMTPLLMSLAAFVCIFGGTFLGIFVRRKLPDHHLSGDTKDVVRQGTALIATLASLVLGLLIASANGRYEAESSQIKQLIAHVILLDNTLVLFGPDAEAVRALLRSDVGIAAARIWSEGQPVFASQRPFHADAQSLAIYDEVLKLAPKTDAQRFYQSRAMDALIEIGKTRLLLFTSTTGSIPIPFLIVLVGWLALIFASISLFAESNARTVTILCIFSLAASAAIFLILELSQPFAGLMRISDEPLRNALVALPR</sequence>
<keyword evidence="3" id="KW-1185">Reference proteome</keyword>
<proteinExistence type="predicted"/>
<gene>
    <name evidence="2" type="ORF">SAMN05444170_4336</name>
</gene>
<name>A0A1M7UBK1_9BRAD</name>
<keyword evidence="1" id="KW-1133">Transmembrane helix</keyword>
<protein>
    <recommendedName>
        <fullName evidence="4">DUF4239 domain-containing protein</fullName>
    </recommendedName>
</protein>
<evidence type="ECO:0000313" key="3">
    <source>
        <dbReference type="Proteomes" id="UP000184096"/>
    </source>
</evidence>
<evidence type="ECO:0000256" key="1">
    <source>
        <dbReference type="SAM" id="Phobius"/>
    </source>
</evidence>
<feature type="transmembrane region" description="Helical" evidence="1">
    <location>
        <begin position="6"/>
        <end position="27"/>
    </location>
</feature>
<reference evidence="3" key="1">
    <citation type="submission" date="2016-11" db="EMBL/GenBank/DDBJ databases">
        <authorList>
            <person name="Varghese N."/>
            <person name="Submissions S."/>
        </authorList>
    </citation>
    <scope>NUCLEOTIDE SEQUENCE [LARGE SCALE GENOMIC DNA]</scope>
    <source>
        <strain evidence="3">GAS401</strain>
    </source>
</reference>
<dbReference type="AlphaFoldDB" id="A0A1M7UBK1"/>
<feature type="transmembrane region" description="Helical" evidence="1">
    <location>
        <begin position="212"/>
        <end position="230"/>
    </location>
</feature>
<feature type="transmembrane region" description="Helical" evidence="1">
    <location>
        <begin position="48"/>
        <end position="66"/>
    </location>
</feature>
<dbReference type="RefSeq" id="WP_083587677.1">
    <property type="nucleotide sequence ID" value="NZ_LT670849.1"/>
</dbReference>
<dbReference type="OrthoDB" id="4760162at2"/>
<organism evidence="2 3">
    <name type="scientific">Bradyrhizobium erythrophlei</name>
    <dbReference type="NCBI Taxonomy" id="1437360"/>
    <lineage>
        <taxon>Bacteria</taxon>
        <taxon>Pseudomonadati</taxon>
        <taxon>Pseudomonadota</taxon>
        <taxon>Alphaproteobacteria</taxon>
        <taxon>Hyphomicrobiales</taxon>
        <taxon>Nitrobacteraceae</taxon>
        <taxon>Bradyrhizobium</taxon>
    </lineage>
</organism>
<keyword evidence="1" id="KW-0812">Transmembrane</keyword>
<evidence type="ECO:0000313" key="2">
    <source>
        <dbReference type="EMBL" id="SHN80462.1"/>
    </source>
</evidence>
<dbReference type="Pfam" id="PF14023">
    <property type="entry name" value="Bestrophin-like"/>
    <property type="match status" value="1"/>
</dbReference>
<dbReference type="Proteomes" id="UP000184096">
    <property type="component" value="Chromosome I"/>
</dbReference>
<keyword evidence="1" id="KW-0472">Membrane</keyword>
<dbReference type="EMBL" id="LT670849">
    <property type="protein sequence ID" value="SHN80462.1"/>
    <property type="molecule type" value="Genomic_DNA"/>
</dbReference>
<dbReference type="InterPro" id="IPR025333">
    <property type="entry name" value="DUF4239"/>
</dbReference>